<dbReference type="PANTHER" id="PTHR33153">
    <property type="entry name" value="MYND-TYPE DOMAIN-CONTAINING PROTEIN"/>
    <property type="match status" value="1"/>
</dbReference>
<feature type="domain" description="DUF7869" evidence="2">
    <location>
        <begin position="19"/>
        <end position="181"/>
    </location>
</feature>
<proteinExistence type="predicted"/>
<accession>A0A8W8MKI0</accession>
<name>A0A8W8MKI0_MAGGI</name>
<dbReference type="PANTHER" id="PTHR33153:SF3">
    <property type="entry name" value="TRAFFICKING PROTEIN PARTICLE COMPLEX SUBUNIT 11 DOMAIN-CONTAINING PROTEIN"/>
    <property type="match status" value="1"/>
</dbReference>
<keyword evidence="4" id="KW-1185">Reference proteome</keyword>
<sequence>MDQSKTQLPYFVHVSKFTSAMWSHSTNLTLSVLLSVIYMLRESLPDVLYLQMDNCARENKNRYLLAFMAYLVEKGVFRKIKVSFLMVGHTQIVGHTHEDIDQVFSKFSHWLCKHAAMTLEKLMEGFEKCYTPTPASIRTSTVFNITEWLIPHLNTIKNHSKPHRFKIAKDGNGRARIFWQERFTDKTLNATGEYLLKTQVEDSPDAEGDKEWWKSFFENYEIGNHTEWFIEEILDSKAEPNSQDSASVFDFGDDEDVPSGHYRKGLRTQKVDTRDPGGTMDPRRLLGLRVLGVSRAPEGRLSPGLRQSPDLRSGHRDFLSHHPDCSQRKSEMIWTYMNSINTSR</sequence>
<dbReference type="EnsemblMetazoa" id="G33889.1">
    <property type="protein sequence ID" value="G33889.1:cds"/>
    <property type="gene ID" value="G33889"/>
</dbReference>
<organism evidence="3 4">
    <name type="scientific">Magallana gigas</name>
    <name type="common">Pacific oyster</name>
    <name type="synonym">Crassostrea gigas</name>
    <dbReference type="NCBI Taxonomy" id="29159"/>
    <lineage>
        <taxon>Eukaryota</taxon>
        <taxon>Metazoa</taxon>
        <taxon>Spiralia</taxon>
        <taxon>Lophotrochozoa</taxon>
        <taxon>Mollusca</taxon>
        <taxon>Bivalvia</taxon>
        <taxon>Autobranchia</taxon>
        <taxon>Pteriomorphia</taxon>
        <taxon>Ostreida</taxon>
        <taxon>Ostreoidea</taxon>
        <taxon>Ostreidae</taxon>
        <taxon>Magallana</taxon>
    </lineage>
</organism>
<feature type="compositionally biased region" description="Basic and acidic residues" evidence="1">
    <location>
        <begin position="312"/>
        <end position="324"/>
    </location>
</feature>
<protein>
    <recommendedName>
        <fullName evidence="2">DUF7869 domain-containing protein</fullName>
    </recommendedName>
</protein>
<dbReference type="InterPro" id="IPR057191">
    <property type="entry name" value="DUF7869"/>
</dbReference>
<feature type="region of interest" description="Disordered" evidence="1">
    <location>
        <begin position="297"/>
        <end position="324"/>
    </location>
</feature>
<dbReference type="Proteomes" id="UP000005408">
    <property type="component" value="Unassembled WGS sequence"/>
</dbReference>
<evidence type="ECO:0000259" key="2">
    <source>
        <dbReference type="Pfam" id="PF25273"/>
    </source>
</evidence>
<evidence type="ECO:0000313" key="3">
    <source>
        <dbReference type="EnsemblMetazoa" id="G33889.1:cds"/>
    </source>
</evidence>
<evidence type="ECO:0000313" key="4">
    <source>
        <dbReference type="Proteomes" id="UP000005408"/>
    </source>
</evidence>
<dbReference type="Pfam" id="PF25273">
    <property type="entry name" value="DUF7869"/>
    <property type="match status" value="1"/>
</dbReference>
<reference evidence="3" key="1">
    <citation type="submission" date="2022-08" db="UniProtKB">
        <authorList>
            <consortium name="EnsemblMetazoa"/>
        </authorList>
    </citation>
    <scope>IDENTIFICATION</scope>
    <source>
        <strain evidence="3">05x7-T-G4-1.051#20</strain>
    </source>
</reference>
<dbReference type="AlphaFoldDB" id="A0A8W8MKI0"/>
<evidence type="ECO:0000256" key="1">
    <source>
        <dbReference type="SAM" id="MobiDB-lite"/>
    </source>
</evidence>